<evidence type="ECO:0000256" key="1">
    <source>
        <dbReference type="ARBA" id="ARBA00022741"/>
    </source>
</evidence>
<keyword evidence="3 4" id="KW-0342">GTP-binding</keyword>
<dbReference type="PANTHER" id="PTHR30448">
    <property type="entry name" value="RNASE ADAPTER PROTEIN RAPZ"/>
    <property type="match status" value="1"/>
</dbReference>
<feature type="binding site" evidence="4">
    <location>
        <begin position="8"/>
        <end position="15"/>
    </location>
    <ligand>
        <name>ATP</name>
        <dbReference type="ChEBI" id="CHEBI:30616"/>
    </ligand>
</feature>
<dbReference type="InterPro" id="IPR053931">
    <property type="entry name" value="RapZ_C"/>
</dbReference>
<keyword evidence="8" id="KW-1185">Reference proteome</keyword>
<dbReference type="GO" id="GO:0005524">
    <property type="term" value="F:ATP binding"/>
    <property type="evidence" value="ECO:0007669"/>
    <property type="project" value="UniProtKB-UniRule"/>
</dbReference>
<reference evidence="7 8" key="1">
    <citation type="submission" date="2020-08" db="EMBL/GenBank/DDBJ databases">
        <title>Genomic Encyclopedia of Type Strains, Phase IV (KMG-IV): sequencing the most valuable type-strain genomes for metagenomic binning, comparative biology and taxonomic classification.</title>
        <authorList>
            <person name="Goeker M."/>
        </authorList>
    </citation>
    <scope>NUCLEOTIDE SEQUENCE [LARGE SCALE GENOMIC DNA]</scope>
    <source>
        <strain evidence="7 8">DSM 22071</strain>
    </source>
</reference>
<keyword evidence="2 4" id="KW-0067">ATP-binding</keyword>
<keyword evidence="1 4" id="KW-0547">Nucleotide-binding</keyword>
<sequence>MEIVFIAGQSGAGKTTAAAALEDLGYYRVDNIPLSMVEGLVNQLRQSSFERICVVIGGYQLVSDKLDLRGFFHDLAAKGLQVRSIFVCADDDELVRRFKITRRAHPFDGELGNALHREKSAIYRWTEFFELVIDTSSISVHDLKERVVSIFNQDRRLHYLNISFVSFGFKYGIYKSADNVIDVRFLPNPYFIPDMRYQSGLDDQVYDYVLGHELTLAFVSQWREVFDNLFTWYAQEGKSYVTIAFGCTGGQHRSVSMARYWSDTYRQHTGYHVFTHHRDVRPAAENG</sequence>
<dbReference type="PANTHER" id="PTHR30448:SF0">
    <property type="entry name" value="RNASE ADAPTER PROTEIN RAPZ"/>
    <property type="match status" value="1"/>
</dbReference>
<comment type="caution">
    <text evidence="7">The sequence shown here is derived from an EMBL/GenBank/DDBJ whole genome shotgun (WGS) entry which is preliminary data.</text>
</comment>
<dbReference type="EMBL" id="JACHID010000016">
    <property type="protein sequence ID" value="MBB5022770.1"/>
    <property type="molecule type" value="Genomic_DNA"/>
</dbReference>
<dbReference type="Gene3D" id="3.40.50.300">
    <property type="entry name" value="P-loop containing nucleotide triphosphate hydrolases"/>
    <property type="match status" value="1"/>
</dbReference>
<dbReference type="NCBIfam" id="NF003828">
    <property type="entry name" value="PRK05416.1"/>
    <property type="match status" value="1"/>
</dbReference>
<dbReference type="AlphaFoldDB" id="A0A7W8DHR8"/>
<proteinExistence type="inferred from homology"/>
<dbReference type="Pfam" id="PF22740">
    <property type="entry name" value="PapZ_C"/>
    <property type="match status" value="1"/>
</dbReference>
<dbReference type="GO" id="GO:0005525">
    <property type="term" value="F:GTP binding"/>
    <property type="evidence" value="ECO:0007669"/>
    <property type="project" value="UniProtKB-UniRule"/>
</dbReference>
<evidence type="ECO:0000256" key="2">
    <source>
        <dbReference type="ARBA" id="ARBA00022840"/>
    </source>
</evidence>
<dbReference type="SUPFAM" id="SSF52540">
    <property type="entry name" value="P-loop containing nucleoside triphosphate hydrolases"/>
    <property type="match status" value="1"/>
</dbReference>
<evidence type="ECO:0000259" key="5">
    <source>
        <dbReference type="Pfam" id="PF03668"/>
    </source>
</evidence>
<comment type="caution">
    <text evidence="4">Lacks conserved residue(s) required for the propagation of feature annotation.</text>
</comment>
<evidence type="ECO:0000259" key="6">
    <source>
        <dbReference type="Pfam" id="PF22740"/>
    </source>
</evidence>
<name>A0A7W8DHR8_9BACT</name>
<feature type="domain" description="RapZ C-terminal" evidence="6">
    <location>
        <begin position="161"/>
        <end position="280"/>
    </location>
</feature>
<accession>A0A7W8DHR8</accession>
<evidence type="ECO:0000313" key="7">
    <source>
        <dbReference type="EMBL" id="MBB5022770.1"/>
    </source>
</evidence>
<feature type="domain" description="RapZ-like N-terminal" evidence="5">
    <location>
        <begin position="1"/>
        <end position="154"/>
    </location>
</feature>
<dbReference type="InterPro" id="IPR027417">
    <property type="entry name" value="P-loop_NTPase"/>
</dbReference>
<evidence type="ECO:0000313" key="8">
    <source>
        <dbReference type="Proteomes" id="UP000528322"/>
    </source>
</evidence>
<gene>
    <name evidence="7" type="ORF">HNR37_002114</name>
</gene>
<dbReference type="RefSeq" id="WP_183733904.1">
    <property type="nucleotide sequence ID" value="NZ_JACHID010000016.1"/>
</dbReference>
<dbReference type="HAMAP" id="MF_00636">
    <property type="entry name" value="RapZ_like"/>
    <property type="match status" value="1"/>
</dbReference>
<protein>
    <submittedName>
        <fullName evidence="7">UPF0042 nucleotide-binding protein</fullName>
    </submittedName>
</protein>
<evidence type="ECO:0000256" key="3">
    <source>
        <dbReference type="ARBA" id="ARBA00023134"/>
    </source>
</evidence>
<organism evidence="7 8">
    <name type="scientific">Desulfurispira natronophila</name>
    <dbReference type="NCBI Taxonomy" id="682562"/>
    <lineage>
        <taxon>Bacteria</taxon>
        <taxon>Pseudomonadati</taxon>
        <taxon>Chrysiogenota</taxon>
        <taxon>Chrysiogenia</taxon>
        <taxon>Chrysiogenales</taxon>
        <taxon>Chrysiogenaceae</taxon>
        <taxon>Desulfurispira</taxon>
    </lineage>
</organism>
<dbReference type="InterPro" id="IPR005337">
    <property type="entry name" value="RapZ-like"/>
</dbReference>
<dbReference type="Pfam" id="PF03668">
    <property type="entry name" value="RapZ-like_N"/>
    <property type="match status" value="1"/>
</dbReference>
<evidence type="ECO:0000256" key="4">
    <source>
        <dbReference type="HAMAP-Rule" id="MF_00636"/>
    </source>
</evidence>
<dbReference type="InterPro" id="IPR053930">
    <property type="entry name" value="RapZ-like_N"/>
</dbReference>
<dbReference type="Proteomes" id="UP000528322">
    <property type="component" value="Unassembled WGS sequence"/>
</dbReference>